<evidence type="ECO:0000259" key="2">
    <source>
        <dbReference type="Pfam" id="PF01464"/>
    </source>
</evidence>
<dbReference type="SUPFAM" id="SSF53955">
    <property type="entry name" value="Lysozyme-like"/>
    <property type="match status" value="1"/>
</dbReference>
<name>A0A7T4EDL1_9CORY</name>
<sequence length="351" mass="38360">MGAFGEGYTLAQAGPHHHHVHWAMTTNPTMPFDDGVFMEGAPIGDGATGGFGGWAASQIRKIWDGIMNPIKEKIPEFPGWFGQLPKTFFAKATGLCGRRFPPSSLVSPVVGILLARTWAGGSGVEQWRPLVEKILTDKGLSTALTDTVLRRMNQESGGNPGAQNNWDINAKNGVPSKGLMQVIGPTFQANKDPGFNDIWDPEANIRASMNYAIRRYGSLPAAYNRAGGYAEGGLIDLAKTMGALLFDRVVCGHPGRWVSTSLVGMSGCCRATPPRTSPPSWPPLRQATLTSCATLCPRLCSPWWKSSPRLLTPPPTRDNRPWARNRIRQHRRHARHGPHIHCGIHPRQGRE</sequence>
<evidence type="ECO:0000313" key="3">
    <source>
        <dbReference type="EMBL" id="QQB45304.1"/>
    </source>
</evidence>
<feature type="compositionally biased region" description="Basic residues" evidence="1">
    <location>
        <begin position="330"/>
        <end position="344"/>
    </location>
</feature>
<evidence type="ECO:0000313" key="4">
    <source>
        <dbReference type="Proteomes" id="UP000596145"/>
    </source>
</evidence>
<accession>A0A7T4EDL1</accession>
<evidence type="ECO:0000256" key="1">
    <source>
        <dbReference type="SAM" id="MobiDB-lite"/>
    </source>
</evidence>
<protein>
    <submittedName>
        <fullName evidence="3">Transglycosylase SLT domain-containing protein</fullName>
    </submittedName>
</protein>
<dbReference type="Proteomes" id="UP000596145">
    <property type="component" value="Chromosome"/>
</dbReference>
<dbReference type="AlphaFoldDB" id="A0A7T4EDL1"/>
<dbReference type="InterPro" id="IPR008258">
    <property type="entry name" value="Transglycosylase_SLT_dom_1"/>
</dbReference>
<gene>
    <name evidence="3" type="ORF">I6I10_07085</name>
</gene>
<dbReference type="InterPro" id="IPR023346">
    <property type="entry name" value="Lysozyme-like_dom_sf"/>
</dbReference>
<feature type="domain" description="Transglycosylase SLT" evidence="2">
    <location>
        <begin position="152"/>
        <end position="232"/>
    </location>
</feature>
<feature type="region of interest" description="Disordered" evidence="1">
    <location>
        <begin position="330"/>
        <end position="351"/>
    </location>
</feature>
<dbReference type="Pfam" id="PF01464">
    <property type="entry name" value="SLT"/>
    <property type="match status" value="1"/>
</dbReference>
<reference evidence="3 4" key="1">
    <citation type="submission" date="2020-12" db="EMBL/GenBank/DDBJ databases">
        <title>FDA dAtabase for Regulatory Grade micrObial Sequences (FDA-ARGOS): Supporting development and validation of Infectious Disease Dx tests.</title>
        <authorList>
            <person name="Sproer C."/>
            <person name="Gronow S."/>
            <person name="Severitt S."/>
            <person name="Schroder I."/>
            <person name="Tallon L."/>
            <person name="Sadzewicz L."/>
            <person name="Zhao X."/>
            <person name="Boylan J."/>
            <person name="Ott S."/>
            <person name="Bowen H."/>
            <person name="Vavikolanu K."/>
            <person name="Mehta A."/>
            <person name="Aluvathingal J."/>
            <person name="Nadendla S."/>
            <person name="Lowell S."/>
            <person name="Myers T."/>
            <person name="Yan Y."/>
            <person name="Sichtig H."/>
        </authorList>
    </citation>
    <scope>NUCLEOTIDE SEQUENCE [LARGE SCALE GENOMIC DNA]</scope>
    <source>
        <strain evidence="3 4">FDAARGOS_1053</strain>
    </source>
</reference>
<proteinExistence type="predicted"/>
<organism evidence="3 4">
    <name type="scientific">Corynebacterium glucuronolyticum</name>
    <dbReference type="NCBI Taxonomy" id="39791"/>
    <lineage>
        <taxon>Bacteria</taxon>
        <taxon>Bacillati</taxon>
        <taxon>Actinomycetota</taxon>
        <taxon>Actinomycetes</taxon>
        <taxon>Mycobacteriales</taxon>
        <taxon>Corynebacteriaceae</taxon>
        <taxon>Corynebacterium</taxon>
    </lineage>
</organism>
<dbReference type="CDD" id="cd13402">
    <property type="entry name" value="LT_TF-like"/>
    <property type="match status" value="1"/>
</dbReference>
<dbReference type="EMBL" id="CP066007">
    <property type="protein sequence ID" value="QQB45304.1"/>
    <property type="molecule type" value="Genomic_DNA"/>
</dbReference>
<dbReference type="Gene3D" id="1.10.530.10">
    <property type="match status" value="1"/>
</dbReference>